<evidence type="ECO:0000259" key="1">
    <source>
        <dbReference type="PROSITE" id="PS50053"/>
    </source>
</evidence>
<organism evidence="3">
    <name type="scientific">Amphimedon queenslandica</name>
    <name type="common">Sponge</name>
    <dbReference type="NCBI Taxonomy" id="400682"/>
    <lineage>
        <taxon>Eukaryota</taxon>
        <taxon>Metazoa</taxon>
        <taxon>Porifera</taxon>
        <taxon>Demospongiae</taxon>
        <taxon>Heteroscleromorpha</taxon>
        <taxon>Haplosclerida</taxon>
        <taxon>Niphatidae</taxon>
        <taxon>Amphimedon</taxon>
    </lineage>
</organism>
<dbReference type="KEGG" id="aqu:109585144"/>
<dbReference type="CDD" id="cd12934">
    <property type="entry name" value="LEM"/>
    <property type="match status" value="1"/>
</dbReference>
<dbReference type="InterPro" id="IPR011015">
    <property type="entry name" value="LEM/LEM-like_dom_sf"/>
</dbReference>
<accession>A0A1X7U1A3</accession>
<evidence type="ECO:0000313" key="4">
    <source>
        <dbReference type="Proteomes" id="UP000007879"/>
    </source>
</evidence>
<keyword evidence="4" id="KW-1185">Reference proteome</keyword>
<feature type="domain" description="LEM" evidence="2">
    <location>
        <begin position="3"/>
        <end position="47"/>
    </location>
</feature>
<name>A0A1X7U1A3_AMPQE</name>
<dbReference type="Pfam" id="PF00240">
    <property type="entry name" value="ubiquitin"/>
    <property type="match status" value="1"/>
</dbReference>
<evidence type="ECO:0000259" key="2">
    <source>
        <dbReference type="PROSITE" id="PS50954"/>
    </source>
</evidence>
<dbReference type="OrthoDB" id="6363067at2759"/>
<dbReference type="AlphaFoldDB" id="A0A1X7U1A3"/>
<evidence type="ECO:0000313" key="3">
    <source>
        <dbReference type="EnsemblMetazoa" id="Aqu2.1.21262_001"/>
    </source>
</evidence>
<dbReference type="Pfam" id="PF03020">
    <property type="entry name" value="LEM"/>
    <property type="match status" value="1"/>
</dbReference>
<dbReference type="CDD" id="cd17039">
    <property type="entry name" value="Ubl_ubiquitin_like"/>
    <property type="match status" value="1"/>
</dbReference>
<dbReference type="SUPFAM" id="SSF63451">
    <property type="entry name" value="LEM domain"/>
    <property type="match status" value="1"/>
</dbReference>
<reference evidence="3" key="2">
    <citation type="submission" date="2017-05" db="UniProtKB">
        <authorList>
            <consortium name="EnsemblMetazoa"/>
        </authorList>
    </citation>
    <scope>IDENTIFICATION</scope>
</reference>
<dbReference type="InterPro" id="IPR003887">
    <property type="entry name" value="LEM_dom"/>
</dbReference>
<dbReference type="EnsemblMetazoa" id="XM_020001108.1">
    <property type="protein sequence ID" value="XP_019856667.1"/>
    <property type="gene ID" value="LOC109585144"/>
</dbReference>
<dbReference type="Proteomes" id="UP000007879">
    <property type="component" value="Unassembled WGS sequence"/>
</dbReference>
<dbReference type="PROSITE" id="PS50954">
    <property type="entry name" value="LEM"/>
    <property type="match status" value="1"/>
</dbReference>
<evidence type="ECO:0008006" key="5">
    <source>
        <dbReference type="Google" id="ProtNLM"/>
    </source>
</evidence>
<dbReference type="InterPro" id="IPR029071">
    <property type="entry name" value="Ubiquitin-like_domsf"/>
</dbReference>
<dbReference type="Gene3D" id="3.10.20.90">
    <property type="entry name" value="Phosphatidylinositol 3-kinase Catalytic Subunit, Chain A, domain 1"/>
    <property type="match status" value="1"/>
</dbReference>
<dbReference type="SMART" id="SM00540">
    <property type="entry name" value="LEM"/>
    <property type="match status" value="1"/>
</dbReference>
<feature type="domain" description="Ubiquitin-like" evidence="1">
    <location>
        <begin position="123"/>
        <end position="194"/>
    </location>
</feature>
<dbReference type="InterPro" id="IPR000626">
    <property type="entry name" value="Ubiquitin-like_dom"/>
</dbReference>
<gene>
    <name evidence="3" type="primary">109585144</name>
</gene>
<protein>
    <recommendedName>
        <fullName evidence="5">Ubiquitin-like domain-containing protein</fullName>
    </recommendedName>
</protein>
<reference evidence="4" key="1">
    <citation type="journal article" date="2010" name="Nature">
        <title>The Amphimedon queenslandica genome and the evolution of animal complexity.</title>
        <authorList>
            <person name="Srivastava M."/>
            <person name="Simakov O."/>
            <person name="Chapman J."/>
            <person name="Fahey B."/>
            <person name="Gauthier M.E."/>
            <person name="Mitros T."/>
            <person name="Richards G.S."/>
            <person name="Conaco C."/>
            <person name="Dacre M."/>
            <person name="Hellsten U."/>
            <person name="Larroux C."/>
            <person name="Putnam N.H."/>
            <person name="Stanke M."/>
            <person name="Adamska M."/>
            <person name="Darling A."/>
            <person name="Degnan S.M."/>
            <person name="Oakley T.H."/>
            <person name="Plachetzki D.C."/>
            <person name="Zhai Y."/>
            <person name="Adamski M."/>
            <person name="Calcino A."/>
            <person name="Cummins S.F."/>
            <person name="Goodstein D.M."/>
            <person name="Harris C."/>
            <person name="Jackson D.J."/>
            <person name="Leys S.P."/>
            <person name="Shu S."/>
            <person name="Woodcroft B.J."/>
            <person name="Vervoort M."/>
            <person name="Kosik K.S."/>
            <person name="Manning G."/>
            <person name="Degnan B.M."/>
            <person name="Rokhsar D.S."/>
        </authorList>
    </citation>
    <scope>NUCLEOTIDE SEQUENCE [LARGE SCALE GENOMIC DNA]</scope>
</reference>
<dbReference type="Gene3D" id="1.10.720.40">
    <property type="match status" value="1"/>
</dbReference>
<dbReference type="InParanoid" id="A0A1X7U1A3"/>
<dbReference type="SUPFAM" id="SSF54236">
    <property type="entry name" value="Ubiquitin-like"/>
    <property type="match status" value="1"/>
</dbReference>
<proteinExistence type="predicted"/>
<sequence length="350" mass="39105">MASHMDESMTDEELRQALIQYKIDAGPINKSTRPLYIAKLREKQPPIQTQGMGVAKLPEHEDEKPVPLDLYKCLWNQLNDPYHIASDTVIMFSDGCILYVCRGILASICKGLKVLLYNQEPPYPVQLIASNGLQHIVWVRGNEFISDLKEKISMQDRTILHNQLKLFHNETELQDKATLRSQGIASGSLIRVMVLSLEMVQTRSPFSVQCRMAQPSPSLSITHFKLGMGMEGILPLVPNGLHNPQVPIPPQVQHILCVHDVPSGPFTLMVGFLYNGTLPTVTAPGTEAVVLTMCLSLGKAFNLHPFIIHSSYELRKILKRNSMPQQIQQVKKCAEALGIASLLEETLQNI</sequence>
<dbReference type="EnsemblMetazoa" id="Aqu2.1.21262_001">
    <property type="protein sequence ID" value="Aqu2.1.21262_001"/>
    <property type="gene ID" value="Aqu2.1.21262"/>
</dbReference>
<dbReference type="PROSITE" id="PS50053">
    <property type="entry name" value="UBIQUITIN_2"/>
    <property type="match status" value="1"/>
</dbReference>